<accession>A0A0C2X1B6</accession>
<dbReference type="EMBL" id="KN818270">
    <property type="protein sequence ID" value="KIL62483.1"/>
    <property type="molecule type" value="Genomic_DNA"/>
</dbReference>
<organism evidence="1 2">
    <name type="scientific">Amanita muscaria (strain Koide BX008)</name>
    <dbReference type="NCBI Taxonomy" id="946122"/>
    <lineage>
        <taxon>Eukaryota</taxon>
        <taxon>Fungi</taxon>
        <taxon>Dikarya</taxon>
        <taxon>Basidiomycota</taxon>
        <taxon>Agaricomycotina</taxon>
        <taxon>Agaricomycetes</taxon>
        <taxon>Agaricomycetidae</taxon>
        <taxon>Agaricales</taxon>
        <taxon>Pluteineae</taxon>
        <taxon>Amanitaceae</taxon>
        <taxon>Amanita</taxon>
    </lineage>
</organism>
<proteinExistence type="predicted"/>
<sequence length="93" mass="11004">MRTYGSSSSIVELKRCHGLISYLECHSIWHSFTYVHSNSSETRNEVLTANCQALTDDNLRLIIIHLHQGCIYHFTKLWMKVSSKKRRRLMHRQ</sequence>
<keyword evidence="2" id="KW-1185">Reference proteome</keyword>
<name>A0A0C2X1B6_AMAMK</name>
<dbReference type="Proteomes" id="UP000054549">
    <property type="component" value="Unassembled WGS sequence"/>
</dbReference>
<dbReference type="HOGENOM" id="CLU_2399218_0_0_1"/>
<protein>
    <submittedName>
        <fullName evidence="1">Uncharacterized protein</fullName>
    </submittedName>
</protein>
<reference evidence="1 2" key="1">
    <citation type="submission" date="2014-04" db="EMBL/GenBank/DDBJ databases">
        <title>Evolutionary Origins and Diversification of the Mycorrhizal Mutualists.</title>
        <authorList>
            <consortium name="DOE Joint Genome Institute"/>
            <consortium name="Mycorrhizal Genomics Consortium"/>
            <person name="Kohler A."/>
            <person name="Kuo A."/>
            <person name="Nagy L.G."/>
            <person name="Floudas D."/>
            <person name="Copeland A."/>
            <person name="Barry K.W."/>
            <person name="Cichocki N."/>
            <person name="Veneault-Fourrey C."/>
            <person name="LaButti K."/>
            <person name="Lindquist E.A."/>
            <person name="Lipzen A."/>
            <person name="Lundell T."/>
            <person name="Morin E."/>
            <person name="Murat C."/>
            <person name="Riley R."/>
            <person name="Ohm R."/>
            <person name="Sun H."/>
            <person name="Tunlid A."/>
            <person name="Henrissat B."/>
            <person name="Grigoriev I.V."/>
            <person name="Hibbett D.S."/>
            <person name="Martin F."/>
        </authorList>
    </citation>
    <scope>NUCLEOTIDE SEQUENCE [LARGE SCALE GENOMIC DNA]</scope>
    <source>
        <strain evidence="1 2">Koide BX008</strain>
    </source>
</reference>
<dbReference type="InParanoid" id="A0A0C2X1B6"/>
<evidence type="ECO:0000313" key="2">
    <source>
        <dbReference type="Proteomes" id="UP000054549"/>
    </source>
</evidence>
<evidence type="ECO:0000313" key="1">
    <source>
        <dbReference type="EMBL" id="KIL62483.1"/>
    </source>
</evidence>
<gene>
    <name evidence="1" type="ORF">M378DRAFT_760816</name>
</gene>
<dbReference type="AlphaFoldDB" id="A0A0C2X1B6"/>